<keyword evidence="2" id="KW-1185">Reference proteome</keyword>
<gene>
    <name evidence="1" type="ORF">EFB08_13630</name>
</gene>
<organism evidence="1 2">
    <name type="scientific">Rufibacter latericius</name>
    <dbReference type="NCBI Taxonomy" id="2487040"/>
    <lineage>
        <taxon>Bacteria</taxon>
        <taxon>Pseudomonadati</taxon>
        <taxon>Bacteroidota</taxon>
        <taxon>Cytophagia</taxon>
        <taxon>Cytophagales</taxon>
        <taxon>Hymenobacteraceae</taxon>
        <taxon>Rufibacter</taxon>
    </lineage>
</organism>
<accession>A0A3M9MK11</accession>
<dbReference type="OrthoDB" id="848853at2"/>
<dbReference type="EMBL" id="RJJD01000008">
    <property type="protein sequence ID" value="RNI25881.1"/>
    <property type="molecule type" value="Genomic_DNA"/>
</dbReference>
<dbReference type="RefSeq" id="WP_123127503.1">
    <property type="nucleotide sequence ID" value="NZ_RJJD01000008.1"/>
</dbReference>
<dbReference type="Proteomes" id="UP000272117">
    <property type="component" value="Unassembled WGS sequence"/>
</dbReference>
<reference evidence="1 2" key="1">
    <citation type="submission" date="2018-11" db="EMBL/GenBank/DDBJ databases">
        <title>Rufibacter latericius sp. nov., isolated from water in Baiyang Lake.</title>
        <authorList>
            <person name="Yang Y."/>
        </authorList>
    </citation>
    <scope>NUCLEOTIDE SEQUENCE [LARGE SCALE GENOMIC DNA]</scope>
    <source>
        <strain evidence="1 2">R-22-1c-1</strain>
    </source>
</reference>
<name>A0A3M9MK11_9BACT</name>
<evidence type="ECO:0008006" key="3">
    <source>
        <dbReference type="Google" id="ProtNLM"/>
    </source>
</evidence>
<evidence type="ECO:0000313" key="1">
    <source>
        <dbReference type="EMBL" id="RNI25881.1"/>
    </source>
</evidence>
<dbReference type="PROSITE" id="PS51257">
    <property type="entry name" value="PROKAR_LIPOPROTEIN"/>
    <property type="match status" value="1"/>
</dbReference>
<protein>
    <recommendedName>
        <fullName evidence="3">DUF4595 domain-containing protein</fullName>
    </recommendedName>
</protein>
<comment type="caution">
    <text evidence="1">The sequence shown here is derived from an EMBL/GenBank/DDBJ whole genome shotgun (WGS) entry which is preliminary data.</text>
</comment>
<proteinExistence type="predicted"/>
<evidence type="ECO:0000313" key="2">
    <source>
        <dbReference type="Proteomes" id="UP000272117"/>
    </source>
</evidence>
<sequence>MKKLLLSLLLIPLLFGCQEDSPVDPEGPCHISSISYPNSSVPHSYGYAFNEREQLERINVNSVDSLGKPFSYGISLAYDSEGRLAREESNDVSWENTYDDKGFLVRQTKSVNTPSGKQTFIYLHSYHVPTGRLFLTSIHTEDMSYALSISTYDYSQDGLYQIIKTTYAEEGELPDPSKKYVDSVYVTFDGKKNPFPALPIMSLGGHPGYVDQLPPILSAGNITRYKITRRFEFGSSFSDYFIRYNYNEEGYPIESSIVLPGDFLLPATKRIYSYSCK</sequence>
<dbReference type="AlphaFoldDB" id="A0A3M9MK11"/>
<dbReference type="Gene3D" id="2.180.10.10">
    <property type="entry name" value="RHS repeat-associated core"/>
    <property type="match status" value="1"/>
</dbReference>